<dbReference type="Pfam" id="PF12937">
    <property type="entry name" value="F-box-like"/>
    <property type="match status" value="1"/>
</dbReference>
<name>A0A4Y7PNQ5_9AGAM</name>
<sequence>MNALLRPLKWKNRKNPQPEAELELDQFVESDRHFMYQDASRPLDSHTRSPIDSIPSEILEMIFLFTQTDMYSWEYEYRKWIYCAHVSRRWRRVSLSFKHLWTSVHTIWCHIAHTFIRRSGNAPLTLRIALRSDTSGLERQTVDLALMHIYRTRELHLHVEGVEELSQISSSFLQIGLQTPLEILDVRSGLLPLEFPPDIFNQARGSLLSLTVMNVCFPYPPAFLRSITRLHIIWYQRPGSLNLISFLDMLNCCTNLVKLEFCN</sequence>
<dbReference type="VEuPathDB" id="FungiDB:BD410DRAFT_794960"/>
<dbReference type="InterPro" id="IPR001810">
    <property type="entry name" value="F-box_dom"/>
</dbReference>
<organism evidence="2 3">
    <name type="scientific">Rickenella mellea</name>
    <dbReference type="NCBI Taxonomy" id="50990"/>
    <lineage>
        <taxon>Eukaryota</taxon>
        <taxon>Fungi</taxon>
        <taxon>Dikarya</taxon>
        <taxon>Basidiomycota</taxon>
        <taxon>Agaricomycotina</taxon>
        <taxon>Agaricomycetes</taxon>
        <taxon>Hymenochaetales</taxon>
        <taxon>Rickenellaceae</taxon>
        <taxon>Rickenella</taxon>
    </lineage>
</organism>
<reference evidence="2 3" key="1">
    <citation type="submission" date="2018-06" db="EMBL/GenBank/DDBJ databases">
        <title>A transcriptomic atlas of mushroom development highlights an independent origin of complex multicellularity.</title>
        <authorList>
            <consortium name="DOE Joint Genome Institute"/>
            <person name="Krizsan K."/>
            <person name="Almasi E."/>
            <person name="Merenyi Z."/>
            <person name="Sahu N."/>
            <person name="Viragh M."/>
            <person name="Koszo T."/>
            <person name="Mondo S."/>
            <person name="Kiss B."/>
            <person name="Balint B."/>
            <person name="Kues U."/>
            <person name="Barry K."/>
            <person name="Hegedus J.C."/>
            <person name="Henrissat B."/>
            <person name="Johnson J."/>
            <person name="Lipzen A."/>
            <person name="Ohm R."/>
            <person name="Nagy I."/>
            <person name="Pangilinan J."/>
            <person name="Yan J."/>
            <person name="Xiong Y."/>
            <person name="Grigoriev I.V."/>
            <person name="Hibbett D.S."/>
            <person name="Nagy L.G."/>
        </authorList>
    </citation>
    <scope>NUCLEOTIDE SEQUENCE [LARGE SCALE GENOMIC DNA]</scope>
    <source>
        <strain evidence="2 3">SZMC22713</strain>
    </source>
</reference>
<proteinExistence type="predicted"/>
<protein>
    <recommendedName>
        <fullName evidence="1">F-box domain-containing protein</fullName>
    </recommendedName>
</protein>
<gene>
    <name evidence="2" type="ORF">BD410DRAFT_794960</name>
</gene>
<evidence type="ECO:0000313" key="3">
    <source>
        <dbReference type="Proteomes" id="UP000294933"/>
    </source>
</evidence>
<dbReference type="OrthoDB" id="3046363at2759"/>
<evidence type="ECO:0000259" key="1">
    <source>
        <dbReference type="Pfam" id="PF12937"/>
    </source>
</evidence>
<feature type="non-terminal residue" evidence="2">
    <location>
        <position position="263"/>
    </location>
</feature>
<feature type="domain" description="F-box" evidence="1">
    <location>
        <begin position="51"/>
        <end position="105"/>
    </location>
</feature>
<dbReference type="Gene3D" id="1.20.1280.50">
    <property type="match status" value="1"/>
</dbReference>
<accession>A0A4Y7PNQ5</accession>
<keyword evidence="3" id="KW-1185">Reference proteome</keyword>
<dbReference type="EMBL" id="ML170235">
    <property type="protein sequence ID" value="TDL16758.1"/>
    <property type="molecule type" value="Genomic_DNA"/>
</dbReference>
<evidence type="ECO:0000313" key="2">
    <source>
        <dbReference type="EMBL" id="TDL16758.1"/>
    </source>
</evidence>
<dbReference type="Proteomes" id="UP000294933">
    <property type="component" value="Unassembled WGS sequence"/>
</dbReference>
<dbReference type="AlphaFoldDB" id="A0A4Y7PNQ5"/>